<proteinExistence type="predicted"/>
<keyword evidence="3" id="KW-1185">Reference proteome</keyword>
<dbReference type="HOGENOM" id="CLU_980221_0_0_1"/>
<dbReference type="EMBL" id="KB469305">
    <property type="protein sequence ID" value="EPQ53403.1"/>
    <property type="molecule type" value="Genomic_DNA"/>
</dbReference>
<name>S7Q0W0_GLOTA</name>
<organism evidence="2 3">
    <name type="scientific">Gloeophyllum trabeum (strain ATCC 11539 / FP-39264 / Madison 617)</name>
    <name type="common">Brown rot fungus</name>
    <dbReference type="NCBI Taxonomy" id="670483"/>
    <lineage>
        <taxon>Eukaryota</taxon>
        <taxon>Fungi</taxon>
        <taxon>Dikarya</taxon>
        <taxon>Basidiomycota</taxon>
        <taxon>Agaricomycotina</taxon>
        <taxon>Agaricomycetes</taxon>
        <taxon>Gloeophyllales</taxon>
        <taxon>Gloeophyllaceae</taxon>
        <taxon>Gloeophyllum</taxon>
    </lineage>
</organism>
<dbReference type="Proteomes" id="UP000030669">
    <property type="component" value="Unassembled WGS sequence"/>
</dbReference>
<dbReference type="AlphaFoldDB" id="S7Q0W0"/>
<evidence type="ECO:0000256" key="1">
    <source>
        <dbReference type="SAM" id="MobiDB-lite"/>
    </source>
</evidence>
<sequence length="284" mass="31678">MADRKVGIYSMYHDITVHTYGLADARTVRLAHMFTHLLDSDKTGLRPKEEVVKADRRQFGAAVPDCMKKDVDPDMEQFGQKIRLRRRKELGSCILCQLMDAGKEEKEQLLIKYNQHKDKLSERDEDVIGPWDDANRRAASNAPGAEVLKSDMAIVRAHVDRALEAWRKVSWNDFAKSPTKSLGKRSKGGGTTKKSRQETVDEIAAQFHEAPAGISIVTSANEVRRWKVGYAMKQNPKFAFAVAFWDVCGIKAETKGRSTATAAIASLSNIPPSVLKVLQPAEDP</sequence>
<evidence type="ECO:0000313" key="2">
    <source>
        <dbReference type="EMBL" id="EPQ53403.1"/>
    </source>
</evidence>
<dbReference type="RefSeq" id="XP_007867750.1">
    <property type="nucleotide sequence ID" value="XM_007869559.1"/>
</dbReference>
<dbReference type="OrthoDB" id="10055769at2759"/>
<dbReference type="GeneID" id="19302153"/>
<accession>S7Q0W0</accession>
<dbReference type="KEGG" id="gtr:GLOTRDRAFT_130742"/>
<feature type="region of interest" description="Disordered" evidence="1">
    <location>
        <begin position="177"/>
        <end position="197"/>
    </location>
</feature>
<reference evidence="2 3" key="1">
    <citation type="journal article" date="2012" name="Science">
        <title>The Paleozoic origin of enzymatic lignin decomposition reconstructed from 31 fungal genomes.</title>
        <authorList>
            <person name="Floudas D."/>
            <person name="Binder M."/>
            <person name="Riley R."/>
            <person name="Barry K."/>
            <person name="Blanchette R.A."/>
            <person name="Henrissat B."/>
            <person name="Martinez A.T."/>
            <person name="Otillar R."/>
            <person name="Spatafora J.W."/>
            <person name="Yadav J.S."/>
            <person name="Aerts A."/>
            <person name="Benoit I."/>
            <person name="Boyd A."/>
            <person name="Carlson A."/>
            <person name="Copeland A."/>
            <person name="Coutinho P.M."/>
            <person name="de Vries R.P."/>
            <person name="Ferreira P."/>
            <person name="Findley K."/>
            <person name="Foster B."/>
            <person name="Gaskell J."/>
            <person name="Glotzer D."/>
            <person name="Gorecki P."/>
            <person name="Heitman J."/>
            <person name="Hesse C."/>
            <person name="Hori C."/>
            <person name="Igarashi K."/>
            <person name="Jurgens J.A."/>
            <person name="Kallen N."/>
            <person name="Kersten P."/>
            <person name="Kohler A."/>
            <person name="Kuees U."/>
            <person name="Kumar T.K.A."/>
            <person name="Kuo A."/>
            <person name="LaButti K."/>
            <person name="Larrondo L.F."/>
            <person name="Lindquist E."/>
            <person name="Ling A."/>
            <person name="Lombard V."/>
            <person name="Lucas S."/>
            <person name="Lundell T."/>
            <person name="Martin R."/>
            <person name="McLaughlin D.J."/>
            <person name="Morgenstern I."/>
            <person name="Morin E."/>
            <person name="Murat C."/>
            <person name="Nagy L.G."/>
            <person name="Nolan M."/>
            <person name="Ohm R.A."/>
            <person name="Patyshakuliyeva A."/>
            <person name="Rokas A."/>
            <person name="Ruiz-Duenas F.J."/>
            <person name="Sabat G."/>
            <person name="Salamov A."/>
            <person name="Samejima M."/>
            <person name="Schmutz J."/>
            <person name="Slot J.C."/>
            <person name="St John F."/>
            <person name="Stenlid J."/>
            <person name="Sun H."/>
            <person name="Sun S."/>
            <person name="Syed K."/>
            <person name="Tsang A."/>
            <person name="Wiebenga A."/>
            <person name="Young D."/>
            <person name="Pisabarro A."/>
            <person name="Eastwood D.C."/>
            <person name="Martin F."/>
            <person name="Cullen D."/>
            <person name="Grigoriev I.V."/>
            <person name="Hibbett D.S."/>
        </authorList>
    </citation>
    <scope>NUCLEOTIDE SEQUENCE [LARGE SCALE GENOMIC DNA]</scope>
    <source>
        <strain evidence="2 3">ATCC 11539</strain>
    </source>
</reference>
<protein>
    <submittedName>
        <fullName evidence="2">Uncharacterized protein</fullName>
    </submittedName>
</protein>
<gene>
    <name evidence="2" type="ORF">GLOTRDRAFT_130742</name>
</gene>
<evidence type="ECO:0000313" key="3">
    <source>
        <dbReference type="Proteomes" id="UP000030669"/>
    </source>
</evidence>